<sequence length="43" mass="4986">MQFILFRIEVSKYSLGVANALLKPSPSERFFKTVAKLKVLKRM</sequence>
<dbReference type="EMBL" id="CH933808">
    <property type="protein sequence ID" value="KRG05261.1"/>
    <property type="molecule type" value="Genomic_DNA"/>
</dbReference>
<dbReference type="InParanoid" id="A0A0Q9XAG0"/>
<dbReference type="Proteomes" id="UP000009192">
    <property type="component" value="Unassembled WGS sequence"/>
</dbReference>
<keyword evidence="2" id="KW-1185">Reference proteome</keyword>
<protein>
    <submittedName>
        <fullName evidence="1">Uncharacterized protein</fullName>
    </submittedName>
</protein>
<evidence type="ECO:0000313" key="1">
    <source>
        <dbReference type="EMBL" id="KRG05261.1"/>
    </source>
</evidence>
<name>A0A0Q9XAG0_DROMO</name>
<organism evidence="1 2">
    <name type="scientific">Drosophila mojavensis</name>
    <name type="common">Fruit fly</name>
    <dbReference type="NCBI Taxonomy" id="7230"/>
    <lineage>
        <taxon>Eukaryota</taxon>
        <taxon>Metazoa</taxon>
        <taxon>Ecdysozoa</taxon>
        <taxon>Arthropoda</taxon>
        <taxon>Hexapoda</taxon>
        <taxon>Insecta</taxon>
        <taxon>Pterygota</taxon>
        <taxon>Neoptera</taxon>
        <taxon>Endopterygota</taxon>
        <taxon>Diptera</taxon>
        <taxon>Brachycera</taxon>
        <taxon>Muscomorpha</taxon>
        <taxon>Ephydroidea</taxon>
        <taxon>Drosophilidae</taxon>
        <taxon>Drosophila</taxon>
    </lineage>
</organism>
<reference evidence="1 2" key="1">
    <citation type="journal article" date="2007" name="Nature">
        <title>Evolution of genes and genomes on the Drosophila phylogeny.</title>
        <authorList>
            <consortium name="Drosophila 12 Genomes Consortium"/>
            <person name="Clark A.G."/>
            <person name="Eisen M.B."/>
            <person name="Smith D.R."/>
            <person name="Bergman C.M."/>
            <person name="Oliver B."/>
            <person name="Markow T.A."/>
            <person name="Kaufman T.C."/>
            <person name="Kellis M."/>
            <person name="Gelbart W."/>
            <person name="Iyer V.N."/>
            <person name="Pollard D.A."/>
            <person name="Sackton T.B."/>
            <person name="Larracuente A.M."/>
            <person name="Singh N.D."/>
            <person name="Abad J.P."/>
            <person name="Abt D.N."/>
            <person name="Adryan B."/>
            <person name="Aguade M."/>
            <person name="Akashi H."/>
            <person name="Anderson W.W."/>
            <person name="Aquadro C.F."/>
            <person name="Ardell D.H."/>
            <person name="Arguello R."/>
            <person name="Artieri C.G."/>
            <person name="Barbash D.A."/>
            <person name="Barker D."/>
            <person name="Barsanti P."/>
            <person name="Batterham P."/>
            <person name="Batzoglou S."/>
            <person name="Begun D."/>
            <person name="Bhutkar A."/>
            <person name="Blanco E."/>
            <person name="Bosak S.A."/>
            <person name="Bradley R.K."/>
            <person name="Brand A.D."/>
            <person name="Brent M.R."/>
            <person name="Brooks A.N."/>
            <person name="Brown R.H."/>
            <person name="Butlin R.K."/>
            <person name="Caggese C."/>
            <person name="Calvi B.R."/>
            <person name="Bernardo de Carvalho A."/>
            <person name="Caspi A."/>
            <person name="Castrezana S."/>
            <person name="Celniker S.E."/>
            <person name="Chang J.L."/>
            <person name="Chapple C."/>
            <person name="Chatterji S."/>
            <person name="Chinwalla A."/>
            <person name="Civetta A."/>
            <person name="Clifton S.W."/>
            <person name="Comeron J.M."/>
            <person name="Costello J.C."/>
            <person name="Coyne J.A."/>
            <person name="Daub J."/>
            <person name="David R.G."/>
            <person name="Delcher A.L."/>
            <person name="Delehaunty K."/>
            <person name="Do C.B."/>
            <person name="Ebling H."/>
            <person name="Edwards K."/>
            <person name="Eickbush T."/>
            <person name="Evans J.D."/>
            <person name="Filipski A."/>
            <person name="Findeiss S."/>
            <person name="Freyhult E."/>
            <person name="Fulton L."/>
            <person name="Fulton R."/>
            <person name="Garcia A.C."/>
            <person name="Gardiner A."/>
            <person name="Garfield D.A."/>
            <person name="Garvin B.E."/>
            <person name="Gibson G."/>
            <person name="Gilbert D."/>
            <person name="Gnerre S."/>
            <person name="Godfrey J."/>
            <person name="Good R."/>
            <person name="Gotea V."/>
            <person name="Gravely B."/>
            <person name="Greenberg A.J."/>
            <person name="Griffiths-Jones S."/>
            <person name="Gross S."/>
            <person name="Guigo R."/>
            <person name="Gustafson E.A."/>
            <person name="Haerty W."/>
            <person name="Hahn M.W."/>
            <person name="Halligan D.L."/>
            <person name="Halpern A.L."/>
            <person name="Halter G.M."/>
            <person name="Han M.V."/>
            <person name="Heger A."/>
            <person name="Hillier L."/>
            <person name="Hinrichs A.S."/>
            <person name="Holmes I."/>
            <person name="Hoskins R.A."/>
            <person name="Hubisz M.J."/>
            <person name="Hultmark D."/>
            <person name="Huntley M.A."/>
            <person name="Jaffe D.B."/>
            <person name="Jagadeeshan S."/>
            <person name="Jeck W.R."/>
            <person name="Johnson J."/>
            <person name="Jones C.D."/>
            <person name="Jordan W.C."/>
            <person name="Karpen G.H."/>
            <person name="Kataoka E."/>
            <person name="Keightley P.D."/>
            <person name="Kheradpour P."/>
            <person name="Kirkness E.F."/>
            <person name="Koerich L.B."/>
            <person name="Kristiansen K."/>
            <person name="Kudrna D."/>
            <person name="Kulathinal R.J."/>
            <person name="Kumar S."/>
            <person name="Kwok R."/>
            <person name="Lander E."/>
            <person name="Langley C.H."/>
            <person name="Lapoint R."/>
            <person name="Lazzaro B.P."/>
            <person name="Lee S.J."/>
            <person name="Levesque L."/>
            <person name="Li R."/>
            <person name="Lin C.F."/>
            <person name="Lin M.F."/>
            <person name="Lindblad-Toh K."/>
            <person name="Llopart A."/>
            <person name="Long M."/>
            <person name="Low L."/>
            <person name="Lozovsky E."/>
            <person name="Lu J."/>
            <person name="Luo M."/>
            <person name="Machado C.A."/>
            <person name="Makalowski W."/>
            <person name="Marzo M."/>
            <person name="Matsuda M."/>
            <person name="Matzkin L."/>
            <person name="McAllister B."/>
            <person name="McBride C.S."/>
            <person name="McKernan B."/>
            <person name="McKernan K."/>
            <person name="Mendez-Lago M."/>
            <person name="Minx P."/>
            <person name="Mollenhauer M.U."/>
            <person name="Montooth K."/>
            <person name="Mount S.M."/>
            <person name="Mu X."/>
            <person name="Myers E."/>
            <person name="Negre B."/>
            <person name="Newfeld S."/>
            <person name="Nielsen R."/>
            <person name="Noor M.A."/>
            <person name="O'Grady P."/>
            <person name="Pachter L."/>
            <person name="Papaceit M."/>
            <person name="Parisi M.J."/>
            <person name="Parisi M."/>
            <person name="Parts L."/>
            <person name="Pedersen J.S."/>
            <person name="Pesole G."/>
            <person name="Phillippy A.M."/>
            <person name="Ponting C.P."/>
            <person name="Pop M."/>
            <person name="Porcelli D."/>
            <person name="Powell J.R."/>
            <person name="Prohaska S."/>
            <person name="Pruitt K."/>
            <person name="Puig M."/>
            <person name="Quesneville H."/>
            <person name="Ram K.R."/>
            <person name="Rand D."/>
            <person name="Rasmussen M.D."/>
            <person name="Reed L.K."/>
            <person name="Reenan R."/>
            <person name="Reily A."/>
            <person name="Remington K.A."/>
            <person name="Rieger T.T."/>
            <person name="Ritchie M.G."/>
            <person name="Robin C."/>
            <person name="Rogers Y.H."/>
            <person name="Rohde C."/>
            <person name="Rozas J."/>
            <person name="Rubenfield M.J."/>
            <person name="Ruiz A."/>
            <person name="Russo S."/>
            <person name="Salzberg S.L."/>
            <person name="Sanchez-Gracia A."/>
            <person name="Saranga D.J."/>
            <person name="Sato H."/>
            <person name="Schaeffer S.W."/>
            <person name="Schatz M.C."/>
            <person name="Schlenke T."/>
            <person name="Schwartz R."/>
            <person name="Segarra C."/>
            <person name="Singh R.S."/>
            <person name="Sirot L."/>
            <person name="Sirota M."/>
            <person name="Sisneros N.B."/>
            <person name="Smith C.D."/>
            <person name="Smith T.F."/>
            <person name="Spieth J."/>
            <person name="Stage D.E."/>
            <person name="Stark A."/>
            <person name="Stephan W."/>
            <person name="Strausberg R.L."/>
            <person name="Strempel S."/>
            <person name="Sturgill D."/>
            <person name="Sutton G."/>
            <person name="Sutton G.G."/>
            <person name="Tao W."/>
            <person name="Teichmann S."/>
            <person name="Tobari Y.N."/>
            <person name="Tomimura Y."/>
            <person name="Tsolas J.M."/>
            <person name="Valente V.L."/>
            <person name="Venter E."/>
            <person name="Venter J.C."/>
            <person name="Vicario S."/>
            <person name="Vieira F.G."/>
            <person name="Vilella A.J."/>
            <person name="Villasante A."/>
            <person name="Walenz B."/>
            <person name="Wang J."/>
            <person name="Wasserman M."/>
            <person name="Watts T."/>
            <person name="Wilson D."/>
            <person name="Wilson R.K."/>
            <person name="Wing R.A."/>
            <person name="Wolfner M.F."/>
            <person name="Wong A."/>
            <person name="Wong G.K."/>
            <person name="Wu C.I."/>
            <person name="Wu G."/>
            <person name="Yamamoto D."/>
            <person name="Yang H.P."/>
            <person name="Yang S.P."/>
            <person name="Yorke J.A."/>
            <person name="Yoshida K."/>
            <person name="Zdobnov E."/>
            <person name="Zhang P."/>
            <person name="Zhang Y."/>
            <person name="Zimin A.V."/>
            <person name="Baldwin J."/>
            <person name="Abdouelleil A."/>
            <person name="Abdulkadir J."/>
            <person name="Abebe A."/>
            <person name="Abera B."/>
            <person name="Abreu J."/>
            <person name="Acer S.C."/>
            <person name="Aftuck L."/>
            <person name="Alexander A."/>
            <person name="An P."/>
            <person name="Anderson E."/>
            <person name="Anderson S."/>
            <person name="Arachi H."/>
            <person name="Azer M."/>
            <person name="Bachantsang P."/>
            <person name="Barry A."/>
            <person name="Bayul T."/>
            <person name="Berlin A."/>
            <person name="Bessette D."/>
            <person name="Bloom T."/>
            <person name="Blye J."/>
            <person name="Boguslavskiy L."/>
            <person name="Bonnet C."/>
            <person name="Boukhgalter B."/>
            <person name="Bourzgui I."/>
            <person name="Brown A."/>
            <person name="Cahill P."/>
            <person name="Channer S."/>
            <person name="Cheshatsang Y."/>
            <person name="Chuda L."/>
            <person name="Citroen M."/>
            <person name="Collymore A."/>
            <person name="Cooke P."/>
            <person name="Costello M."/>
            <person name="D'Aco K."/>
            <person name="Daza R."/>
            <person name="De Haan G."/>
            <person name="DeGray S."/>
            <person name="DeMaso C."/>
            <person name="Dhargay N."/>
            <person name="Dooley K."/>
            <person name="Dooley E."/>
            <person name="Doricent M."/>
            <person name="Dorje P."/>
            <person name="Dorjee K."/>
            <person name="Dupes A."/>
            <person name="Elong R."/>
            <person name="Falk J."/>
            <person name="Farina A."/>
            <person name="Faro S."/>
            <person name="Ferguson D."/>
            <person name="Fisher S."/>
            <person name="Foley C.D."/>
            <person name="Franke A."/>
            <person name="Friedrich D."/>
            <person name="Gadbois L."/>
            <person name="Gearin G."/>
            <person name="Gearin C.R."/>
            <person name="Giannoukos G."/>
            <person name="Goode T."/>
            <person name="Graham J."/>
            <person name="Grandbois E."/>
            <person name="Grewal S."/>
            <person name="Gyaltsen K."/>
            <person name="Hafez N."/>
            <person name="Hagos B."/>
            <person name="Hall J."/>
            <person name="Henson C."/>
            <person name="Hollinger A."/>
            <person name="Honan T."/>
            <person name="Huard M.D."/>
            <person name="Hughes L."/>
            <person name="Hurhula B."/>
            <person name="Husby M.E."/>
            <person name="Kamat A."/>
            <person name="Kanga B."/>
            <person name="Kashin S."/>
            <person name="Khazanovich D."/>
            <person name="Kisner P."/>
            <person name="Lance K."/>
            <person name="Lara M."/>
            <person name="Lee W."/>
            <person name="Lennon N."/>
            <person name="Letendre F."/>
            <person name="LeVine R."/>
            <person name="Lipovsky A."/>
            <person name="Liu X."/>
            <person name="Liu J."/>
            <person name="Liu S."/>
            <person name="Lokyitsang T."/>
            <person name="Lokyitsang Y."/>
            <person name="Lubonja R."/>
            <person name="Lui A."/>
            <person name="MacDonald P."/>
            <person name="Magnisalis V."/>
            <person name="Maru K."/>
            <person name="Matthews C."/>
            <person name="McCusker W."/>
            <person name="McDonough S."/>
            <person name="Mehta T."/>
            <person name="Meldrim J."/>
            <person name="Meneus L."/>
            <person name="Mihai O."/>
            <person name="Mihalev A."/>
            <person name="Mihova T."/>
            <person name="Mittelman R."/>
            <person name="Mlenga V."/>
            <person name="Montmayeur A."/>
            <person name="Mulrain L."/>
            <person name="Navidi A."/>
            <person name="Naylor J."/>
            <person name="Negash T."/>
            <person name="Nguyen T."/>
            <person name="Nguyen N."/>
            <person name="Nicol R."/>
            <person name="Norbu C."/>
            <person name="Norbu N."/>
            <person name="Novod N."/>
            <person name="O'Neill B."/>
            <person name="Osman S."/>
            <person name="Markiewicz E."/>
            <person name="Oyono O.L."/>
            <person name="Patti C."/>
            <person name="Phunkhang P."/>
            <person name="Pierre F."/>
            <person name="Priest M."/>
            <person name="Raghuraman S."/>
            <person name="Rege F."/>
            <person name="Reyes R."/>
            <person name="Rise C."/>
            <person name="Rogov P."/>
            <person name="Ross K."/>
            <person name="Ryan E."/>
            <person name="Settipalli S."/>
            <person name="Shea T."/>
            <person name="Sherpa N."/>
            <person name="Shi L."/>
            <person name="Shih D."/>
            <person name="Sparrow T."/>
            <person name="Spaulding J."/>
            <person name="Stalker J."/>
            <person name="Stange-Thomann N."/>
            <person name="Stavropoulos S."/>
            <person name="Stone C."/>
            <person name="Strader C."/>
            <person name="Tesfaye S."/>
            <person name="Thomson T."/>
            <person name="Thoulutsang Y."/>
            <person name="Thoulutsang D."/>
            <person name="Topham K."/>
            <person name="Topping I."/>
            <person name="Tsamla T."/>
            <person name="Vassiliev H."/>
            <person name="Vo A."/>
            <person name="Wangchuk T."/>
            <person name="Wangdi T."/>
            <person name="Weiand M."/>
            <person name="Wilkinson J."/>
            <person name="Wilson A."/>
            <person name="Yadav S."/>
            <person name="Young G."/>
            <person name="Yu Q."/>
            <person name="Zembek L."/>
            <person name="Zhong D."/>
            <person name="Zimmer A."/>
            <person name="Zwirko Z."/>
            <person name="Jaffe D.B."/>
            <person name="Alvarez P."/>
            <person name="Brockman W."/>
            <person name="Butler J."/>
            <person name="Chin C."/>
            <person name="Gnerre S."/>
            <person name="Grabherr M."/>
            <person name="Kleber M."/>
            <person name="Mauceli E."/>
            <person name="MacCallum I."/>
        </authorList>
    </citation>
    <scope>NUCLEOTIDE SEQUENCE [LARGE SCALE GENOMIC DNA]</scope>
    <source>
        <strain evidence="2">Tucson 15081-1352.22</strain>
    </source>
</reference>
<dbReference type="KEGG" id="dmo:Dmoj_GI26197"/>
<dbReference type="AlphaFoldDB" id="A0A0Q9XAG0"/>
<evidence type="ECO:0000313" key="2">
    <source>
        <dbReference type="Proteomes" id="UP000009192"/>
    </source>
</evidence>
<accession>A0A0Q9XAG0</accession>
<gene>
    <name evidence="1" type="primary">Dmoj\GI26197</name>
    <name evidence="1" type="ORF">Dmoj_GI26197</name>
</gene>
<proteinExistence type="predicted"/>